<evidence type="ECO:0000313" key="2">
    <source>
        <dbReference type="EMBL" id="GFT97390.1"/>
    </source>
</evidence>
<proteinExistence type="predicted"/>
<dbReference type="Proteomes" id="UP000887013">
    <property type="component" value="Unassembled WGS sequence"/>
</dbReference>
<comment type="caution">
    <text evidence="2">The sequence shown here is derived from an EMBL/GenBank/DDBJ whole genome shotgun (WGS) entry which is preliminary data.</text>
</comment>
<evidence type="ECO:0000313" key="3">
    <source>
        <dbReference type="Proteomes" id="UP000887013"/>
    </source>
</evidence>
<feature type="region of interest" description="Disordered" evidence="1">
    <location>
        <begin position="51"/>
        <end position="86"/>
    </location>
</feature>
<dbReference type="EMBL" id="BMAW01075519">
    <property type="protein sequence ID" value="GFT97390.1"/>
    <property type="molecule type" value="Genomic_DNA"/>
</dbReference>
<protein>
    <submittedName>
        <fullName evidence="2">Uncharacterized protein</fullName>
    </submittedName>
</protein>
<gene>
    <name evidence="2" type="ORF">NPIL_502861</name>
</gene>
<evidence type="ECO:0000256" key="1">
    <source>
        <dbReference type="SAM" id="MobiDB-lite"/>
    </source>
</evidence>
<feature type="region of interest" description="Disordered" evidence="1">
    <location>
        <begin position="1"/>
        <end position="34"/>
    </location>
</feature>
<dbReference type="AlphaFoldDB" id="A0A8X6PZ47"/>
<feature type="compositionally biased region" description="Polar residues" evidence="1">
    <location>
        <begin position="74"/>
        <end position="86"/>
    </location>
</feature>
<feature type="compositionally biased region" description="Basic and acidic residues" evidence="1">
    <location>
        <begin position="51"/>
        <end position="70"/>
    </location>
</feature>
<organism evidence="2 3">
    <name type="scientific">Nephila pilipes</name>
    <name type="common">Giant wood spider</name>
    <name type="synonym">Nephila maculata</name>
    <dbReference type="NCBI Taxonomy" id="299642"/>
    <lineage>
        <taxon>Eukaryota</taxon>
        <taxon>Metazoa</taxon>
        <taxon>Ecdysozoa</taxon>
        <taxon>Arthropoda</taxon>
        <taxon>Chelicerata</taxon>
        <taxon>Arachnida</taxon>
        <taxon>Araneae</taxon>
        <taxon>Araneomorphae</taxon>
        <taxon>Entelegynae</taxon>
        <taxon>Araneoidea</taxon>
        <taxon>Nephilidae</taxon>
        <taxon>Nephila</taxon>
    </lineage>
</organism>
<sequence>MKPITSPHSSTHSKAPSFGNPYTDAALASPRAPGSSCAYKWHHYRPWKMPGRREHYVRGGGGKYRDEEGRGAGPNSSTGKECQTDR</sequence>
<name>A0A8X6PZ47_NEPPI</name>
<feature type="compositionally biased region" description="Polar residues" evidence="1">
    <location>
        <begin position="1"/>
        <end position="14"/>
    </location>
</feature>
<accession>A0A8X6PZ47</accession>
<reference evidence="2" key="1">
    <citation type="submission" date="2020-08" db="EMBL/GenBank/DDBJ databases">
        <title>Multicomponent nature underlies the extraordinary mechanical properties of spider dragline silk.</title>
        <authorList>
            <person name="Kono N."/>
            <person name="Nakamura H."/>
            <person name="Mori M."/>
            <person name="Yoshida Y."/>
            <person name="Ohtoshi R."/>
            <person name="Malay A.D."/>
            <person name="Moran D.A.P."/>
            <person name="Tomita M."/>
            <person name="Numata K."/>
            <person name="Arakawa K."/>
        </authorList>
    </citation>
    <scope>NUCLEOTIDE SEQUENCE</scope>
</reference>
<keyword evidence="3" id="KW-1185">Reference proteome</keyword>